<organism evidence="1 2">
    <name type="scientific">Pedobacter ureilyticus</name>
    <dbReference type="NCBI Taxonomy" id="1393051"/>
    <lineage>
        <taxon>Bacteria</taxon>
        <taxon>Pseudomonadati</taxon>
        <taxon>Bacteroidota</taxon>
        <taxon>Sphingobacteriia</taxon>
        <taxon>Sphingobacteriales</taxon>
        <taxon>Sphingobacteriaceae</taxon>
        <taxon>Pedobacter</taxon>
    </lineage>
</organism>
<gene>
    <name evidence="1" type="ORF">E6A44_000015</name>
</gene>
<name>A0ABW9J1C7_9SPHI</name>
<comment type="caution">
    <text evidence="1">The sequence shown here is derived from an EMBL/GenBank/DDBJ whole genome shotgun (WGS) entry which is preliminary data.</text>
</comment>
<protein>
    <submittedName>
        <fullName evidence="1">Uncharacterized protein</fullName>
    </submittedName>
</protein>
<evidence type="ECO:0000313" key="1">
    <source>
        <dbReference type="EMBL" id="MFN0253935.1"/>
    </source>
</evidence>
<sequence length="121" mass="14252">MKTSMVNPLESLYFLESADFYLVEIKRNDLDEQAPISDKFKWLKIEKHALAITELTFSSMDSSLEIEERYFKEGFLKFNKEDGTFIEKYNLAQYALQNRSNEELPNELWILIKAMLIKTAV</sequence>
<dbReference type="Proteomes" id="UP001517247">
    <property type="component" value="Unassembled WGS sequence"/>
</dbReference>
<evidence type="ECO:0000313" key="2">
    <source>
        <dbReference type="Proteomes" id="UP001517247"/>
    </source>
</evidence>
<dbReference type="RefSeq" id="WP_138721128.1">
    <property type="nucleotide sequence ID" value="NZ_SSHJ02000001.1"/>
</dbReference>
<accession>A0ABW9J1C7</accession>
<reference evidence="1 2" key="1">
    <citation type="submission" date="2024-12" db="EMBL/GenBank/DDBJ databases">
        <authorList>
            <person name="Hu S."/>
        </authorList>
    </citation>
    <scope>NUCLEOTIDE SEQUENCE [LARGE SCALE GENOMIC DNA]</scope>
    <source>
        <strain evidence="1 2">THG-T11</strain>
    </source>
</reference>
<proteinExistence type="predicted"/>
<dbReference type="EMBL" id="SSHJ02000001">
    <property type="protein sequence ID" value="MFN0253935.1"/>
    <property type="molecule type" value="Genomic_DNA"/>
</dbReference>
<keyword evidence="2" id="KW-1185">Reference proteome</keyword>